<name>A0A9Q0NMB6_SALVM</name>
<keyword evidence="1" id="KW-1133">Transmembrane helix</keyword>
<feature type="transmembrane region" description="Helical" evidence="1">
    <location>
        <begin position="71"/>
        <end position="91"/>
    </location>
</feature>
<feature type="transmembrane region" description="Helical" evidence="1">
    <location>
        <begin position="212"/>
        <end position="233"/>
    </location>
</feature>
<evidence type="ECO:0000313" key="3">
    <source>
        <dbReference type="Proteomes" id="UP001151529"/>
    </source>
</evidence>
<keyword evidence="1" id="KW-0472">Membrane</keyword>
<organism evidence="2 3">
    <name type="scientific">Salix viminalis</name>
    <name type="common">Common osier</name>
    <name type="synonym">Basket willow</name>
    <dbReference type="NCBI Taxonomy" id="40686"/>
    <lineage>
        <taxon>Eukaryota</taxon>
        <taxon>Viridiplantae</taxon>
        <taxon>Streptophyta</taxon>
        <taxon>Embryophyta</taxon>
        <taxon>Tracheophyta</taxon>
        <taxon>Spermatophyta</taxon>
        <taxon>Magnoliopsida</taxon>
        <taxon>eudicotyledons</taxon>
        <taxon>Gunneridae</taxon>
        <taxon>Pentapetalae</taxon>
        <taxon>rosids</taxon>
        <taxon>fabids</taxon>
        <taxon>Malpighiales</taxon>
        <taxon>Salicaceae</taxon>
        <taxon>Saliceae</taxon>
        <taxon>Salix</taxon>
    </lineage>
</organism>
<sequence length="359" mass="39729">MVSLRSRFRWLRIVVLGLEHGSGFALGFLVSHGSEPLGSCFRVWFRVAQALCFSGFASIRDCYWPRFRGSLGILLACRVSVFWVSLNWFSLVSRFDFRWFVLLGLGFYLARFRGFCLNGLRFLSLCIEVLVSWIGPGRGFWEALWLPSSGSSVVLVSLLWRSSWLLGSGFRMFVFLGFGFHTVGYASRGFAARAFCSRSGFAALWKPRVRSWGLGSSSLALVFLGFLAASGFLSSGFKFAAHMERAFSQPVFWDSNEFSAFLGYLETGFRTLGFRVAGVRLFMVPGFGISAGLGSGLGFRASRFRLTCPSLAALCSRFHHGSPLAAVLASRWLVSQCSGPALSPGSPRLGHWLAWFSVS</sequence>
<keyword evidence="3" id="KW-1185">Reference proteome</keyword>
<accession>A0A9Q0NMB6</accession>
<feature type="transmembrane region" description="Helical" evidence="1">
    <location>
        <begin position="172"/>
        <end position="191"/>
    </location>
</feature>
<feature type="transmembrane region" description="Helical" evidence="1">
    <location>
        <begin position="97"/>
        <end position="120"/>
    </location>
</feature>
<proteinExistence type="predicted"/>
<comment type="caution">
    <text evidence="2">The sequence shown here is derived from an EMBL/GenBank/DDBJ whole genome shotgun (WGS) entry which is preliminary data.</text>
</comment>
<dbReference type="Proteomes" id="UP001151529">
    <property type="component" value="Chromosome 12"/>
</dbReference>
<dbReference type="EMBL" id="JAPFFL010000018">
    <property type="protein sequence ID" value="KAJ6672448.1"/>
    <property type="molecule type" value="Genomic_DNA"/>
</dbReference>
<feature type="transmembrane region" description="Helical" evidence="1">
    <location>
        <begin position="279"/>
        <end position="299"/>
    </location>
</feature>
<evidence type="ECO:0000313" key="2">
    <source>
        <dbReference type="EMBL" id="KAJ6672448.1"/>
    </source>
</evidence>
<reference evidence="2" key="2">
    <citation type="journal article" date="2023" name="Int. J. Mol. Sci.">
        <title>De Novo Assembly and Annotation of 11 Diverse Shrub Willow (Salix) Genomes Reveals Novel Gene Organization in Sex-Linked Regions.</title>
        <authorList>
            <person name="Hyden B."/>
            <person name="Feng K."/>
            <person name="Yates T.B."/>
            <person name="Jawdy S."/>
            <person name="Cereghino C."/>
            <person name="Smart L.B."/>
            <person name="Muchero W."/>
        </authorList>
    </citation>
    <scope>NUCLEOTIDE SEQUENCE [LARGE SCALE GENOMIC DNA]</scope>
    <source>
        <tissue evidence="2">Shoot tip</tissue>
    </source>
</reference>
<keyword evidence="1" id="KW-0812">Transmembrane</keyword>
<evidence type="ECO:0000256" key="1">
    <source>
        <dbReference type="SAM" id="Phobius"/>
    </source>
</evidence>
<protein>
    <submittedName>
        <fullName evidence="2">Uncharacterized protein</fullName>
    </submittedName>
</protein>
<gene>
    <name evidence="2" type="ORF">OIU85_013756</name>
</gene>
<reference evidence="2" key="1">
    <citation type="submission" date="2022-11" db="EMBL/GenBank/DDBJ databases">
        <authorList>
            <person name="Hyden B.L."/>
            <person name="Feng K."/>
            <person name="Yates T."/>
            <person name="Jawdy S."/>
            <person name="Smart L.B."/>
            <person name="Muchero W."/>
        </authorList>
    </citation>
    <scope>NUCLEOTIDE SEQUENCE</scope>
    <source>
        <tissue evidence="2">Shoot tip</tissue>
    </source>
</reference>
<dbReference type="AlphaFoldDB" id="A0A9Q0NMB6"/>